<dbReference type="PANTHER" id="PTHR43471">
    <property type="entry name" value="ABC TRANSPORTER PERMEASE"/>
    <property type="match status" value="1"/>
</dbReference>
<feature type="transmembrane region" description="Helical" evidence="5">
    <location>
        <begin position="334"/>
        <end position="355"/>
    </location>
</feature>
<keyword evidence="2 5" id="KW-0812">Transmembrane</keyword>
<feature type="transmembrane region" description="Helical" evidence="5">
    <location>
        <begin position="35"/>
        <end position="56"/>
    </location>
</feature>
<feature type="transmembrane region" description="Helical" evidence="5">
    <location>
        <begin position="361"/>
        <end position="382"/>
    </location>
</feature>
<dbReference type="GO" id="GO:0016020">
    <property type="term" value="C:membrane"/>
    <property type="evidence" value="ECO:0007669"/>
    <property type="project" value="UniProtKB-SubCell"/>
</dbReference>
<dbReference type="EMBL" id="JACGWZ010000006">
    <property type="protein sequence ID" value="MBA8826762.1"/>
    <property type="molecule type" value="Genomic_DNA"/>
</dbReference>
<comment type="caution">
    <text evidence="7">The sequence shown here is derived from an EMBL/GenBank/DDBJ whole genome shotgun (WGS) entry which is preliminary data.</text>
</comment>
<dbReference type="Pfam" id="PF12698">
    <property type="entry name" value="ABC2_membrane_3"/>
    <property type="match status" value="1"/>
</dbReference>
<protein>
    <submittedName>
        <fullName evidence="7">ABC-2 type transport system permease protein</fullName>
    </submittedName>
</protein>
<evidence type="ECO:0000256" key="1">
    <source>
        <dbReference type="ARBA" id="ARBA00004141"/>
    </source>
</evidence>
<evidence type="ECO:0000256" key="5">
    <source>
        <dbReference type="SAM" id="Phobius"/>
    </source>
</evidence>
<comment type="subcellular location">
    <subcellularLocation>
        <location evidence="1">Membrane</location>
        <topology evidence="1">Multi-pass membrane protein</topology>
    </subcellularLocation>
</comment>
<keyword evidence="8" id="KW-1185">Reference proteome</keyword>
<reference evidence="7 8" key="1">
    <citation type="submission" date="2020-07" db="EMBL/GenBank/DDBJ databases">
        <title>Sequencing the genomes of 1000 actinobacteria strains.</title>
        <authorList>
            <person name="Klenk H.-P."/>
        </authorList>
    </citation>
    <scope>NUCLEOTIDE SEQUENCE [LARGE SCALE GENOMIC DNA]</scope>
    <source>
        <strain evidence="7 8">DSM 45975</strain>
    </source>
</reference>
<gene>
    <name evidence="7" type="ORF">FHX42_004141</name>
</gene>
<dbReference type="PANTHER" id="PTHR43471:SF3">
    <property type="entry name" value="ABC TRANSPORTER PERMEASE PROTEIN NATB"/>
    <property type="match status" value="1"/>
</dbReference>
<dbReference type="Proteomes" id="UP000569329">
    <property type="component" value="Unassembled WGS sequence"/>
</dbReference>
<feature type="transmembrane region" description="Helical" evidence="5">
    <location>
        <begin position="274"/>
        <end position="296"/>
    </location>
</feature>
<evidence type="ECO:0000313" key="7">
    <source>
        <dbReference type="EMBL" id="MBA8826762.1"/>
    </source>
</evidence>
<dbReference type="GO" id="GO:0140359">
    <property type="term" value="F:ABC-type transporter activity"/>
    <property type="evidence" value="ECO:0007669"/>
    <property type="project" value="InterPro"/>
</dbReference>
<accession>A0A839DXS6</accession>
<feature type="transmembrane region" description="Helical" evidence="5">
    <location>
        <begin position="184"/>
        <end position="206"/>
    </location>
</feature>
<keyword evidence="3 5" id="KW-1133">Transmembrane helix</keyword>
<evidence type="ECO:0000256" key="4">
    <source>
        <dbReference type="ARBA" id="ARBA00023136"/>
    </source>
</evidence>
<feature type="transmembrane region" description="Helical" evidence="5">
    <location>
        <begin position="235"/>
        <end position="262"/>
    </location>
</feature>
<feature type="transmembrane region" description="Helical" evidence="5">
    <location>
        <begin position="308"/>
        <end position="327"/>
    </location>
</feature>
<evidence type="ECO:0000259" key="6">
    <source>
        <dbReference type="Pfam" id="PF12698"/>
    </source>
</evidence>
<feature type="domain" description="ABC-2 type transporter transmembrane" evidence="6">
    <location>
        <begin position="34"/>
        <end position="382"/>
    </location>
</feature>
<dbReference type="InterPro" id="IPR013525">
    <property type="entry name" value="ABC2_TM"/>
</dbReference>
<evidence type="ECO:0000313" key="8">
    <source>
        <dbReference type="Proteomes" id="UP000569329"/>
    </source>
</evidence>
<sequence>MTEAQHPSSTDPRALRSVWLVARRELDTRVRTRSFVIGTLVMIAIIAAYPLVMFFVGQGSTTSTVGFTGQATTMVRPVTAVSESLDVSIEDRLVDDPRAGKRMVRSGELDALVTGAPDAPELVVERDANEELRAALETVARQRALDAELARAGLDPGQVRASTSDVHVRVTSLQPVDPQQAQRLGLAMAAGFLLYFMLISSGQMVAQGVVEEKSSRVVELLLSTLRPSQLLAGKVLGIGLTGLLQFVLTAGAGLVAVSAAGVMTLPSTALAGTLGWALVWFLLGFFFYATIMAAAASLVSRQEDLQGVVTPVVMALIAPFLVGVTILPNNPDSTVGAILSLIPGFSPMLMPMRIALGVAPVWQIATSLVLIVVATLGLLWLGGRIYRNAVLRTGARVKITEALRAT</sequence>
<organism evidence="7 8">
    <name type="scientific">Halosaccharopolyspora lacisalsi</name>
    <dbReference type="NCBI Taxonomy" id="1000566"/>
    <lineage>
        <taxon>Bacteria</taxon>
        <taxon>Bacillati</taxon>
        <taxon>Actinomycetota</taxon>
        <taxon>Actinomycetes</taxon>
        <taxon>Pseudonocardiales</taxon>
        <taxon>Pseudonocardiaceae</taxon>
        <taxon>Halosaccharopolyspora</taxon>
    </lineage>
</organism>
<evidence type="ECO:0000256" key="3">
    <source>
        <dbReference type="ARBA" id="ARBA00022989"/>
    </source>
</evidence>
<name>A0A839DXS6_9PSEU</name>
<dbReference type="RefSeq" id="WP_235987582.1">
    <property type="nucleotide sequence ID" value="NZ_JACGWZ010000006.1"/>
</dbReference>
<evidence type="ECO:0000256" key="2">
    <source>
        <dbReference type="ARBA" id="ARBA00022692"/>
    </source>
</evidence>
<proteinExistence type="predicted"/>
<keyword evidence="4 5" id="KW-0472">Membrane</keyword>
<dbReference type="AlphaFoldDB" id="A0A839DXS6"/>